<sequence>MSQRLLPDDRIAEPRAAASVLLAAGTAAPSPARAHGTTTARRRYAVVVTAALGLATFAAAAWHIAVGGSLIPMLDVAASLLGMAPDARTELVVLEFRAPRTAAAVLAGVALGTAGALTQTVARNPLASPDVLGITNGAAFGAVGVTVLAGSAGGVSGAAAAFGMPAAAAVTGFAAAALVFLLAWKGGLESNRVIIVGLGVGGLAAALTTWMLTLGSVQDAGKALTWMSGTINGRDWNQIAPLWPIILVGVCAALASRRGLNMIALNPDTAVALGLRINVTRVWILSLATLLAVAATVLAGPVAFVALASPQIARMMTRGTIPPVPAAALVGALFLLLADLLAARTFEVALPAGVATAVIGAPYLMYLVIRQQRRRTA</sequence>
<evidence type="ECO:0000256" key="7">
    <source>
        <dbReference type="ARBA" id="ARBA00023136"/>
    </source>
</evidence>
<comment type="caution">
    <text evidence="9">The sequence shown here is derived from an EMBL/GenBank/DDBJ whole genome shotgun (WGS) entry which is preliminary data.</text>
</comment>
<dbReference type="GO" id="GO:0022857">
    <property type="term" value="F:transmembrane transporter activity"/>
    <property type="evidence" value="ECO:0007669"/>
    <property type="project" value="InterPro"/>
</dbReference>
<dbReference type="Gene3D" id="1.10.3470.10">
    <property type="entry name" value="ABC transporter involved in vitamin B12 uptake, BtuC"/>
    <property type="match status" value="1"/>
</dbReference>
<dbReference type="InterPro" id="IPR000522">
    <property type="entry name" value="ABC_transptr_permease_BtuC"/>
</dbReference>
<dbReference type="AlphaFoldDB" id="A0A4Q8AIW2"/>
<evidence type="ECO:0000256" key="1">
    <source>
        <dbReference type="ARBA" id="ARBA00004651"/>
    </source>
</evidence>
<dbReference type="CDD" id="cd06550">
    <property type="entry name" value="TM_ABC_iron-siderophores_like"/>
    <property type="match status" value="1"/>
</dbReference>
<feature type="transmembrane region" description="Helical" evidence="8">
    <location>
        <begin position="44"/>
        <end position="65"/>
    </location>
</feature>
<feature type="transmembrane region" description="Helical" evidence="8">
    <location>
        <begin position="283"/>
        <end position="308"/>
    </location>
</feature>
<dbReference type="InterPro" id="IPR037294">
    <property type="entry name" value="ABC_BtuC-like"/>
</dbReference>
<feature type="transmembrane region" description="Helical" evidence="8">
    <location>
        <begin position="167"/>
        <end position="187"/>
    </location>
</feature>
<dbReference type="GO" id="GO:0033214">
    <property type="term" value="P:siderophore-iron import into cell"/>
    <property type="evidence" value="ECO:0007669"/>
    <property type="project" value="TreeGrafter"/>
</dbReference>
<feature type="transmembrane region" description="Helical" evidence="8">
    <location>
        <begin position="102"/>
        <end position="122"/>
    </location>
</feature>
<reference evidence="9 10" key="1">
    <citation type="submission" date="2019-02" db="EMBL/GenBank/DDBJ databases">
        <title>Sequencing the genomes of 1000 actinobacteria strains.</title>
        <authorList>
            <person name="Klenk H.-P."/>
        </authorList>
    </citation>
    <scope>NUCLEOTIDE SEQUENCE [LARGE SCALE GENOMIC DNA]</scope>
    <source>
        <strain evidence="9 10">DSM 17364</strain>
    </source>
</reference>
<keyword evidence="4" id="KW-1003">Cell membrane</keyword>
<dbReference type="OrthoDB" id="4455417at2"/>
<dbReference type="Proteomes" id="UP000292685">
    <property type="component" value="Unassembled WGS sequence"/>
</dbReference>
<evidence type="ECO:0000256" key="2">
    <source>
        <dbReference type="ARBA" id="ARBA00007935"/>
    </source>
</evidence>
<keyword evidence="7 8" id="KW-0472">Membrane</keyword>
<evidence type="ECO:0000256" key="8">
    <source>
        <dbReference type="SAM" id="Phobius"/>
    </source>
</evidence>
<comment type="similarity">
    <text evidence="2">Belongs to the binding-protein-dependent transport system permease family. FecCD subfamily.</text>
</comment>
<feature type="transmembrane region" description="Helical" evidence="8">
    <location>
        <begin position="320"/>
        <end position="342"/>
    </location>
</feature>
<evidence type="ECO:0000313" key="10">
    <source>
        <dbReference type="Proteomes" id="UP000292685"/>
    </source>
</evidence>
<evidence type="ECO:0000256" key="4">
    <source>
        <dbReference type="ARBA" id="ARBA00022475"/>
    </source>
</evidence>
<evidence type="ECO:0000256" key="6">
    <source>
        <dbReference type="ARBA" id="ARBA00022989"/>
    </source>
</evidence>
<organism evidence="9 10">
    <name type="scientific">Zhihengliuella halotolerans</name>
    <dbReference type="NCBI Taxonomy" id="370736"/>
    <lineage>
        <taxon>Bacteria</taxon>
        <taxon>Bacillati</taxon>
        <taxon>Actinomycetota</taxon>
        <taxon>Actinomycetes</taxon>
        <taxon>Micrococcales</taxon>
        <taxon>Micrococcaceae</taxon>
        <taxon>Zhihengliuella</taxon>
    </lineage>
</organism>
<dbReference type="GO" id="GO:0005886">
    <property type="term" value="C:plasma membrane"/>
    <property type="evidence" value="ECO:0007669"/>
    <property type="project" value="UniProtKB-SubCell"/>
</dbReference>
<protein>
    <submittedName>
        <fullName evidence="9">Iron complex transport system permease protein</fullName>
    </submittedName>
</protein>
<proteinExistence type="inferred from homology"/>
<keyword evidence="5 8" id="KW-0812">Transmembrane</keyword>
<gene>
    <name evidence="9" type="ORF">EV380_3323</name>
</gene>
<dbReference type="EMBL" id="SHLA01000001">
    <property type="protein sequence ID" value="RZU63699.1"/>
    <property type="molecule type" value="Genomic_DNA"/>
</dbReference>
<dbReference type="SUPFAM" id="SSF81345">
    <property type="entry name" value="ABC transporter involved in vitamin B12 uptake, BtuC"/>
    <property type="match status" value="1"/>
</dbReference>
<evidence type="ECO:0000256" key="3">
    <source>
        <dbReference type="ARBA" id="ARBA00022448"/>
    </source>
</evidence>
<keyword evidence="6 8" id="KW-1133">Transmembrane helix</keyword>
<dbReference type="Pfam" id="PF01032">
    <property type="entry name" value="FecCD"/>
    <property type="match status" value="1"/>
</dbReference>
<accession>A0A4Q8AIW2</accession>
<comment type="subcellular location">
    <subcellularLocation>
        <location evidence="1">Cell membrane</location>
        <topology evidence="1">Multi-pass membrane protein</topology>
    </subcellularLocation>
</comment>
<feature type="transmembrane region" description="Helical" evidence="8">
    <location>
        <begin position="134"/>
        <end position="155"/>
    </location>
</feature>
<feature type="transmembrane region" description="Helical" evidence="8">
    <location>
        <begin position="236"/>
        <end position="255"/>
    </location>
</feature>
<dbReference type="RefSeq" id="WP_130452020.1">
    <property type="nucleotide sequence ID" value="NZ_SHLA01000001.1"/>
</dbReference>
<name>A0A4Q8AIW2_9MICC</name>
<feature type="transmembrane region" description="Helical" evidence="8">
    <location>
        <begin position="193"/>
        <end position="215"/>
    </location>
</feature>
<keyword evidence="10" id="KW-1185">Reference proteome</keyword>
<dbReference type="PANTHER" id="PTHR30472">
    <property type="entry name" value="FERRIC ENTEROBACTIN TRANSPORT SYSTEM PERMEASE PROTEIN"/>
    <property type="match status" value="1"/>
</dbReference>
<evidence type="ECO:0000313" key="9">
    <source>
        <dbReference type="EMBL" id="RZU63699.1"/>
    </source>
</evidence>
<keyword evidence="3" id="KW-0813">Transport</keyword>
<evidence type="ECO:0000256" key="5">
    <source>
        <dbReference type="ARBA" id="ARBA00022692"/>
    </source>
</evidence>
<feature type="transmembrane region" description="Helical" evidence="8">
    <location>
        <begin position="348"/>
        <end position="369"/>
    </location>
</feature>
<dbReference type="PANTHER" id="PTHR30472:SF24">
    <property type="entry name" value="FERRIC ENTEROBACTIN TRANSPORT SYSTEM PERMEASE PROTEIN FEPG"/>
    <property type="match status" value="1"/>
</dbReference>